<dbReference type="Proteomes" id="UP000017668">
    <property type="component" value="Unassembled WGS sequence"/>
</dbReference>
<evidence type="ECO:0000313" key="1">
    <source>
        <dbReference type="EMBL" id="EKJ97165.1"/>
    </source>
</evidence>
<dbReference type="EMBL" id="AMQQ01000004">
    <property type="protein sequence ID" value="EKJ97165.1"/>
    <property type="molecule type" value="Genomic_DNA"/>
</dbReference>
<reference evidence="1 2" key="1">
    <citation type="journal article" date="2013" name="Genome Announc.">
        <title>Genome Sequence of Rhizobium lupini HPC(L) Isolated from Saline Desert Soil, Kutch (Gujarat).</title>
        <authorList>
            <person name="Agarwal L."/>
            <person name="Purohit H.J."/>
        </authorList>
    </citation>
    <scope>NUCLEOTIDE SEQUENCE [LARGE SCALE GENOMIC DNA]</scope>
    <source>
        <strain evidence="2">HPC(L)</strain>
    </source>
</reference>
<proteinExistence type="predicted"/>
<accession>A0ABP2RWH9</accession>
<comment type="caution">
    <text evidence="1">The sequence shown here is derived from an EMBL/GenBank/DDBJ whole genome shotgun (WGS) entry which is preliminary data.</text>
</comment>
<name>A0ABP2RWH9_RHILU</name>
<protein>
    <submittedName>
        <fullName evidence="1">Uncharacterized protein</fullName>
    </submittedName>
</protein>
<gene>
    <name evidence="1" type="ORF">C241_02614</name>
</gene>
<sequence length="149" mass="16171">MPALPFSLDARLASRRIGGFLQEAEYVAALGAADHEVGWVARRAFCAKSPGHFVNAEIDVPAGFVIRLGRLGKTLMATFGTFEFPGISVTRCHMPSFACAYQVAAAKHHFNGDRRGLKLCLLFPRRKPGGQNEFESSCIATQASFPLLS</sequence>
<evidence type="ECO:0000313" key="2">
    <source>
        <dbReference type="Proteomes" id="UP000017668"/>
    </source>
</evidence>
<keyword evidence="2" id="KW-1185">Reference proteome</keyword>
<organism evidence="1 2">
    <name type="scientific">Bradyrhizobium lupini HPC(L)</name>
    <dbReference type="NCBI Taxonomy" id="1229491"/>
    <lineage>
        <taxon>Bacteria</taxon>
        <taxon>Pseudomonadati</taxon>
        <taxon>Pseudomonadota</taxon>
        <taxon>Alphaproteobacteria</taxon>
        <taxon>Hyphomicrobiales</taxon>
        <taxon>Nitrobacteraceae</taxon>
        <taxon>Bradyrhizobium</taxon>
    </lineage>
</organism>